<dbReference type="KEGG" id="apak:AP3564_00950"/>
<name>A0A223E1D5_9BACI</name>
<reference evidence="1 2" key="1">
    <citation type="submission" date="2016-10" db="EMBL/GenBank/DDBJ databases">
        <title>The whole genome sequencing and assembly of Aeribacillus pallidus KCTC3564 strain.</title>
        <authorList>
            <person name="Lee Y.-J."/>
            <person name="Park M.-K."/>
            <person name="Yi H."/>
            <person name="Bahn Y.-S."/>
            <person name="Kim J.F."/>
            <person name="Lee D.-W."/>
        </authorList>
    </citation>
    <scope>NUCLEOTIDE SEQUENCE [LARGE SCALE GENOMIC DNA]</scope>
    <source>
        <strain evidence="1 2">KCTC3564</strain>
    </source>
</reference>
<dbReference type="Proteomes" id="UP000214606">
    <property type="component" value="Chromosome"/>
</dbReference>
<dbReference type="AlphaFoldDB" id="A0A223E1D5"/>
<evidence type="ECO:0000313" key="2">
    <source>
        <dbReference type="Proteomes" id="UP000214606"/>
    </source>
</evidence>
<proteinExistence type="predicted"/>
<protein>
    <submittedName>
        <fullName evidence="1">Uncharacterized protein</fullName>
    </submittedName>
</protein>
<evidence type="ECO:0000313" key="1">
    <source>
        <dbReference type="EMBL" id="ASS89019.1"/>
    </source>
</evidence>
<sequence length="70" mass="8176">MRRRKSVLAIFNHGLSAIWTRLLERERERLLVNNGSVEFRLISTNGACHDIFGRNAHALKANDKLKKLRY</sequence>
<dbReference type="EMBL" id="CP017703">
    <property type="protein sequence ID" value="ASS89019.1"/>
    <property type="molecule type" value="Genomic_DNA"/>
</dbReference>
<accession>A0A223E1D5</accession>
<gene>
    <name evidence="1" type="ORF">AP3564_00950</name>
</gene>
<organism evidence="1 2">
    <name type="scientific">Aeribacillus pallidus</name>
    <dbReference type="NCBI Taxonomy" id="33936"/>
    <lineage>
        <taxon>Bacteria</taxon>
        <taxon>Bacillati</taxon>
        <taxon>Bacillota</taxon>
        <taxon>Bacilli</taxon>
        <taxon>Bacillales</taxon>
        <taxon>Bacillaceae</taxon>
        <taxon>Aeribacillus</taxon>
    </lineage>
</organism>